<gene>
    <name evidence="2" type="ORF">ABENE_07860</name>
</gene>
<dbReference type="eggNOG" id="COG5534">
    <property type="taxonomic scope" value="Bacteria"/>
</dbReference>
<feature type="domain" description="BRCT" evidence="1">
    <location>
        <begin position="113"/>
        <end position="211"/>
    </location>
</feature>
<dbReference type="RefSeq" id="WP_018082383.1">
    <property type="nucleotide sequence ID" value="NZ_AQWM01000013.1"/>
</dbReference>
<dbReference type="Pfam" id="PF10134">
    <property type="entry name" value="RPA"/>
    <property type="match status" value="1"/>
</dbReference>
<dbReference type="OrthoDB" id="581589at2"/>
<proteinExistence type="predicted"/>
<reference evidence="2 3" key="1">
    <citation type="journal article" date="2014" name="Nature">
        <title>Sequential evolution of bacterial morphology by co-option of a developmental regulator.</title>
        <authorList>
            <person name="Jiang C."/>
            <person name="Brown P.J."/>
            <person name="Ducret A."/>
            <person name="Brun Y.V."/>
        </authorList>
    </citation>
    <scope>NUCLEOTIDE SEQUENCE [LARGE SCALE GENOMIC DNA]</scope>
    <source>
        <strain evidence="2 3">DSM 16100</strain>
    </source>
</reference>
<protein>
    <recommendedName>
        <fullName evidence="1">BRCT domain-containing protein</fullName>
    </recommendedName>
</protein>
<dbReference type="STRING" id="1121022.GCA_000376105_02711"/>
<dbReference type="InterPro" id="IPR001357">
    <property type="entry name" value="BRCT_dom"/>
</dbReference>
<dbReference type="InterPro" id="IPR018777">
    <property type="entry name" value="Replication_initiator_prot_A"/>
</dbReference>
<dbReference type="AlphaFoldDB" id="V4RMP5"/>
<evidence type="ECO:0000313" key="3">
    <source>
        <dbReference type="Proteomes" id="UP000017837"/>
    </source>
</evidence>
<keyword evidence="3" id="KW-1185">Reference proteome</keyword>
<dbReference type="PROSITE" id="PS50172">
    <property type="entry name" value="BRCT"/>
    <property type="match status" value="1"/>
</dbReference>
<evidence type="ECO:0000313" key="2">
    <source>
        <dbReference type="EMBL" id="ESQ92543.1"/>
    </source>
</evidence>
<name>V4RMP5_9CAUL</name>
<evidence type="ECO:0000259" key="1">
    <source>
        <dbReference type="PROSITE" id="PS50172"/>
    </source>
</evidence>
<dbReference type="Proteomes" id="UP000017837">
    <property type="component" value="Unassembled WGS sequence"/>
</dbReference>
<dbReference type="EMBL" id="AWGB01000012">
    <property type="protein sequence ID" value="ESQ92543.1"/>
    <property type="molecule type" value="Genomic_DNA"/>
</dbReference>
<accession>V4RMP5</accession>
<dbReference type="PATRIC" id="fig|1121022.4.peg.1581"/>
<comment type="caution">
    <text evidence="2">The sequence shown here is derived from an EMBL/GenBank/DDBJ whole genome shotgun (WGS) entry which is preliminary data.</text>
</comment>
<organism evidence="2 3">
    <name type="scientific">Asticcacaulis benevestitus DSM 16100 = ATCC BAA-896</name>
    <dbReference type="NCBI Taxonomy" id="1121022"/>
    <lineage>
        <taxon>Bacteria</taxon>
        <taxon>Pseudomonadati</taxon>
        <taxon>Pseudomonadota</taxon>
        <taxon>Alphaproteobacteria</taxon>
        <taxon>Caulobacterales</taxon>
        <taxon>Caulobacteraceae</taxon>
        <taxon>Asticcacaulis</taxon>
    </lineage>
</organism>
<sequence length="373" mass="42694">MTKAKRKDAPTLFDHIEAAPPVRSPLLPKRHEEDLFVCDIMDAVPKADMASMEHPVFSLSTKPDMKTRRYENGDRFVEVMPSAKGMATVHDRDVLIYCISQTIAALNQKRPISQTVTMKAYDFLIATNRVTSGEAYEGLKAALERLGGTRISTNVITGGEEVFDNFGLIERSRIVRETRDGRMQEVEIKLSDWVFNAIQAKEVLTLHPEYFQLRKPLERRMYELARKHCGQQASWQISLELLQKKCGSNSTLREFRRMVRAIVAQDETHSHMPDYAVTMDEDMVTFLNRKSAKAKQKLAIAMNSQVEPRVDPETFTKARRAAPGYDVQSLYHEWVNWWRSGGCVELRSPNAAFLQFCKRKHQQQPLKSGSIDD</sequence>